<gene>
    <name evidence="1" type="ORF">D1868_02120</name>
</gene>
<dbReference type="Pfam" id="PF01877">
    <property type="entry name" value="RNA_binding"/>
    <property type="match status" value="1"/>
</dbReference>
<evidence type="ECO:0000313" key="2">
    <source>
        <dbReference type="Proteomes" id="UP000423396"/>
    </source>
</evidence>
<dbReference type="RefSeq" id="WP_156005128.1">
    <property type="nucleotide sequence ID" value="NZ_CP045483.1"/>
</dbReference>
<dbReference type="InterPro" id="IPR022803">
    <property type="entry name" value="Ribosomal_uL5_dom_sf"/>
</dbReference>
<sequence>MKVAFVSISVFCHETEDRNKILSSLESFFSLDNAEVKDSVVQGHYGNRIEIIEYKMKGREAQNVFEKILNSLDKMDLILLASTLQSRTDKGKLHLRIDKQRFIEENKIFLRDGDDVIKLVISFKNFRNTDEIVEELKYLVSRDLRKDN</sequence>
<accession>A0A650CMB1</accession>
<dbReference type="Gene3D" id="3.30.1440.10">
    <property type="match status" value="1"/>
</dbReference>
<dbReference type="GeneID" id="42797832"/>
<reference evidence="1 2" key="1">
    <citation type="submission" date="2019-10" db="EMBL/GenBank/DDBJ databases">
        <title>Genome Sequences from Six Type Strain Members of the Archaeal Family Sulfolobaceae: Acidianus ambivalens, Acidianus infernus, Metallosphaera prunae, Stygiolobus azoricus, Sulfolobus metallicus, and Sulfurisphaera ohwakuensis.</title>
        <authorList>
            <person name="Counts J.A."/>
            <person name="Kelly R.M."/>
        </authorList>
    </citation>
    <scope>NUCLEOTIDE SEQUENCE [LARGE SCALE GENOMIC DNA]</scope>
    <source>
        <strain evidence="1 2">FC6</strain>
    </source>
</reference>
<dbReference type="PANTHER" id="PTHR38816:SF1">
    <property type="entry name" value="EXOSOME SUBUNIT"/>
    <property type="match status" value="1"/>
</dbReference>
<protein>
    <recommendedName>
        <fullName evidence="3">Exosome protein</fullName>
    </recommendedName>
</protein>
<dbReference type="Proteomes" id="UP000423396">
    <property type="component" value="Chromosome"/>
</dbReference>
<dbReference type="InterPro" id="IPR002739">
    <property type="entry name" value="PAB1135-like"/>
</dbReference>
<dbReference type="OrthoDB" id="10874at2157"/>
<name>A0A650CMB1_9CREN</name>
<evidence type="ECO:0008006" key="3">
    <source>
        <dbReference type="Google" id="ProtNLM"/>
    </source>
</evidence>
<dbReference type="AlphaFoldDB" id="A0A650CMB1"/>
<proteinExistence type="predicted"/>
<keyword evidence="2" id="KW-1185">Reference proteome</keyword>
<evidence type="ECO:0000313" key="1">
    <source>
        <dbReference type="EMBL" id="QGR18898.1"/>
    </source>
</evidence>
<dbReference type="EMBL" id="CP045483">
    <property type="protein sequence ID" value="QGR18898.1"/>
    <property type="molecule type" value="Genomic_DNA"/>
</dbReference>
<dbReference type="PANTHER" id="PTHR38816">
    <property type="entry name" value="EXOSOME SUBUNIT, DUF54 FAMILY-RELATED"/>
    <property type="match status" value="1"/>
</dbReference>
<dbReference type="SUPFAM" id="SSF55282">
    <property type="entry name" value="RL5-like"/>
    <property type="match status" value="1"/>
</dbReference>
<organism evidence="1 2">
    <name type="scientific">Stygiolobus azoricus</name>
    <dbReference type="NCBI Taxonomy" id="41675"/>
    <lineage>
        <taxon>Archaea</taxon>
        <taxon>Thermoproteota</taxon>
        <taxon>Thermoprotei</taxon>
        <taxon>Sulfolobales</taxon>
        <taxon>Sulfolobaceae</taxon>
        <taxon>Stygiolobus</taxon>
    </lineage>
</organism>
<dbReference type="KEGG" id="sazo:D1868_02120"/>